<dbReference type="AlphaFoldDB" id="A0A2W5SKC4"/>
<dbReference type="EMBL" id="QFQS01000001">
    <property type="protein sequence ID" value="PZQ99795.1"/>
    <property type="molecule type" value="Genomic_DNA"/>
</dbReference>
<sequence length="445" mass="46152">MRNVALAGLTLILFLGACAEKEVILQGERFDTRTPLDESIPTEGQPAPRAPAQQNRSEPISLGAPVALGEWTHRGSNVRHLPPNSAISSQPVRIWTADIGEADSRRYRISTIPVVAGGRVFTMDARTTVTATSTGGGMLWQVNLAPNADRGNVAAGGGLAYGEGKLFVTSAFGELLAIDPATGGVIWRQRVTGPMTGAPTVADGIVYAVARDNSAWAVNAADGKILWQFAGSPTQGGMVGGSGPAVTDRLVLFPLPNGQLVAAMRQGGFEMWRASVVGNRLGRAYALASDITADPVVAGNVTFVGNSAGRTVALDTASGEQIWAATEGAVDSVAVGGGSVFLVNDQAQLVRLNAATGEVIWTAPMPYFVNDKPQRRETIYAHYGPVLAGGRVVVASSDGLLRFFSPTDGALVGTAELPGGAATPPVVVGGTIYVVSTKGQLHAFR</sequence>
<feature type="region of interest" description="Disordered" evidence="1">
    <location>
        <begin position="34"/>
        <end position="56"/>
    </location>
</feature>
<evidence type="ECO:0000259" key="2">
    <source>
        <dbReference type="Pfam" id="PF13360"/>
    </source>
</evidence>
<dbReference type="SMART" id="SM00564">
    <property type="entry name" value="PQQ"/>
    <property type="match status" value="6"/>
</dbReference>
<dbReference type="InterPro" id="IPR011047">
    <property type="entry name" value="Quinoprotein_ADH-like_sf"/>
</dbReference>
<feature type="domain" description="Pyrrolo-quinoline quinone repeat" evidence="2">
    <location>
        <begin position="385"/>
        <end position="444"/>
    </location>
</feature>
<name>A0A2W5SKC4_CERSP</name>
<dbReference type="Pfam" id="PF13360">
    <property type="entry name" value="PQQ_2"/>
    <property type="match status" value="2"/>
</dbReference>
<dbReference type="Gene3D" id="2.130.10.10">
    <property type="entry name" value="YVTN repeat-like/Quinoprotein amine dehydrogenase"/>
    <property type="match status" value="1"/>
</dbReference>
<dbReference type="SUPFAM" id="SSF50998">
    <property type="entry name" value="Quinoprotein alcohol dehydrogenase-like"/>
    <property type="match status" value="1"/>
</dbReference>
<comment type="caution">
    <text evidence="3">The sequence shown here is derived from an EMBL/GenBank/DDBJ whole genome shotgun (WGS) entry which is preliminary data.</text>
</comment>
<dbReference type="InterPro" id="IPR018391">
    <property type="entry name" value="PQQ_b-propeller_rpt"/>
</dbReference>
<evidence type="ECO:0000313" key="4">
    <source>
        <dbReference type="Proteomes" id="UP000248975"/>
    </source>
</evidence>
<proteinExistence type="predicted"/>
<feature type="domain" description="Pyrrolo-quinoline quinone repeat" evidence="2">
    <location>
        <begin position="127"/>
        <end position="362"/>
    </location>
</feature>
<evidence type="ECO:0000256" key="1">
    <source>
        <dbReference type="SAM" id="MobiDB-lite"/>
    </source>
</evidence>
<protein>
    <submittedName>
        <fullName evidence="3">Quinoprotein</fullName>
    </submittedName>
</protein>
<organism evidence="3 4">
    <name type="scientific">Cereibacter sphaeroides</name>
    <name type="common">Rhodobacter sphaeroides</name>
    <dbReference type="NCBI Taxonomy" id="1063"/>
    <lineage>
        <taxon>Bacteria</taxon>
        <taxon>Pseudomonadati</taxon>
        <taxon>Pseudomonadota</taxon>
        <taxon>Alphaproteobacteria</taxon>
        <taxon>Rhodobacterales</taxon>
        <taxon>Paracoccaceae</taxon>
        <taxon>Cereibacter</taxon>
    </lineage>
</organism>
<reference evidence="3 4" key="1">
    <citation type="submission" date="2017-08" db="EMBL/GenBank/DDBJ databases">
        <title>Infants hospitalized years apart are colonized by the same room-sourced microbial strains.</title>
        <authorList>
            <person name="Brooks B."/>
            <person name="Olm M.R."/>
            <person name="Firek B.A."/>
            <person name="Baker R."/>
            <person name="Thomas B.C."/>
            <person name="Morowitz M.J."/>
            <person name="Banfield J.F."/>
        </authorList>
    </citation>
    <scope>NUCLEOTIDE SEQUENCE [LARGE SCALE GENOMIC DNA]</scope>
    <source>
        <strain evidence="3">S2_003_000_R2_11</strain>
    </source>
</reference>
<dbReference type="PANTHER" id="PTHR34512">
    <property type="entry name" value="CELL SURFACE PROTEIN"/>
    <property type="match status" value="1"/>
</dbReference>
<dbReference type="PANTHER" id="PTHR34512:SF30">
    <property type="entry name" value="OUTER MEMBRANE PROTEIN ASSEMBLY FACTOR BAMB"/>
    <property type="match status" value="1"/>
</dbReference>
<gene>
    <name evidence="3" type="ORF">DI533_03885</name>
</gene>
<dbReference type="InterPro" id="IPR002372">
    <property type="entry name" value="PQQ_rpt_dom"/>
</dbReference>
<dbReference type="Proteomes" id="UP000248975">
    <property type="component" value="Unassembled WGS sequence"/>
</dbReference>
<dbReference type="PROSITE" id="PS51257">
    <property type="entry name" value="PROKAR_LIPOPROTEIN"/>
    <property type="match status" value="1"/>
</dbReference>
<evidence type="ECO:0000313" key="3">
    <source>
        <dbReference type="EMBL" id="PZQ99795.1"/>
    </source>
</evidence>
<dbReference type="InterPro" id="IPR015943">
    <property type="entry name" value="WD40/YVTN_repeat-like_dom_sf"/>
</dbReference>
<accession>A0A2W5SKC4</accession>